<sequence>MTSLGHDQKSRVTVRQLTAEDVTWVRELFTERWGGVVSVSRGVAHDTTALPGFVALLDGERAGVATYRIAGRECELVTLDSVREGAGAGTALVDAVAGAARAAGTVRLWLVTTNDNLRALRFYQRYGFDLVAVHRDAVARSRELKPSIPEIGLDGIPIRHEIEFELPSNLAGVSRTRSPGC</sequence>
<dbReference type="AlphaFoldDB" id="A0A5N6BRT5"/>
<dbReference type="InterPro" id="IPR016181">
    <property type="entry name" value="Acyl_CoA_acyltransferase"/>
</dbReference>
<proteinExistence type="predicted"/>
<evidence type="ECO:0000259" key="1">
    <source>
        <dbReference type="PROSITE" id="PS51186"/>
    </source>
</evidence>
<reference evidence="2 3" key="1">
    <citation type="submission" date="2019-10" db="EMBL/GenBank/DDBJ databases">
        <title>Nonomuraea sp. nov., isolated from Phyllanthus amarus.</title>
        <authorList>
            <person name="Klykleung N."/>
            <person name="Tanasupawat S."/>
        </authorList>
    </citation>
    <scope>NUCLEOTIDE SEQUENCE [LARGE SCALE GENOMIC DNA]</scope>
    <source>
        <strain evidence="2 3">CR1-09</strain>
    </source>
</reference>
<dbReference type="InterPro" id="IPR000182">
    <property type="entry name" value="GNAT_dom"/>
</dbReference>
<organism evidence="2 3">
    <name type="scientific">Microbispora catharanthi</name>
    <dbReference type="NCBI Taxonomy" id="1712871"/>
    <lineage>
        <taxon>Bacteria</taxon>
        <taxon>Bacillati</taxon>
        <taxon>Actinomycetota</taxon>
        <taxon>Actinomycetes</taxon>
        <taxon>Streptosporangiales</taxon>
        <taxon>Streptosporangiaceae</taxon>
        <taxon>Microbispora</taxon>
    </lineage>
</organism>
<dbReference type="Proteomes" id="UP000313066">
    <property type="component" value="Unassembled WGS sequence"/>
</dbReference>
<dbReference type="PROSITE" id="PS51186">
    <property type="entry name" value="GNAT"/>
    <property type="match status" value="1"/>
</dbReference>
<accession>A0A5N6BRT5</accession>
<dbReference type="Pfam" id="PF00583">
    <property type="entry name" value="Acetyltransf_1"/>
    <property type="match status" value="1"/>
</dbReference>
<protein>
    <submittedName>
        <fullName evidence="2">GNAT family N-acetyltransferase</fullName>
    </submittedName>
</protein>
<dbReference type="Gene3D" id="3.40.630.30">
    <property type="match status" value="1"/>
</dbReference>
<comment type="caution">
    <text evidence="2">The sequence shown here is derived from an EMBL/GenBank/DDBJ whole genome shotgun (WGS) entry which is preliminary data.</text>
</comment>
<dbReference type="GO" id="GO:0016747">
    <property type="term" value="F:acyltransferase activity, transferring groups other than amino-acyl groups"/>
    <property type="evidence" value="ECO:0007669"/>
    <property type="project" value="InterPro"/>
</dbReference>
<dbReference type="EMBL" id="VDMA02000011">
    <property type="protein sequence ID" value="KAB8183171.1"/>
    <property type="molecule type" value="Genomic_DNA"/>
</dbReference>
<evidence type="ECO:0000313" key="2">
    <source>
        <dbReference type="EMBL" id="KAB8183171.1"/>
    </source>
</evidence>
<gene>
    <name evidence="2" type="ORF">FH610_021890</name>
</gene>
<name>A0A5N6BRT5_9ACTN</name>
<evidence type="ECO:0000313" key="3">
    <source>
        <dbReference type="Proteomes" id="UP000313066"/>
    </source>
</evidence>
<feature type="domain" description="N-acetyltransferase" evidence="1">
    <location>
        <begin position="12"/>
        <end position="149"/>
    </location>
</feature>
<keyword evidence="2" id="KW-0808">Transferase</keyword>
<keyword evidence="3" id="KW-1185">Reference proteome</keyword>
<dbReference type="SUPFAM" id="SSF55729">
    <property type="entry name" value="Acyl-CoA N-acyltransferases (Nat)"/>
    <property type="match status" value="1"/>
</dbReference>
<dbReference type="RefSeq" id="WP_139576381.1">
    <property type="nucleotide sequence ID" value="NZ_VDMA02000011.1"/>
</dbReference>